<comment type="caution">
    <text evidence="2">The sequence shown here is derived from an EMBL/GenBank/DDBJ whole genome shotgun (WGS) entry which is preliminary data.</text>
</comment>
<dbReference type="Proteomes" id="UP000023152">
    <property type="component" value="Unassembled WGS sequence"/>
</dbReference>
<proteinExistence type="predicted"/>
<organism evidence="2 3">
    <name type="scientific">Reticulomyxa filosa</name>
    <dbReference type="NCBI Taxonomy" id="46433"/>
    <lineage>
        <taxon>Eukaryota</taxon>
        <taxon>Sar</taxon>
        <taxon>Rhizaria</taxon>
        <taxon>Retaria</taxon>
        <taxon>Foraminifera</taxon>
        <taxon>Monothalamids</taxon>
        <taxon>Reticulomyxidae</taxon>
        <taxon>Reticulomyxa</taxon>
    </lineage>
</organism>
<evidence type="ECO:0000256" key="1">
    <source>
        <dbReference type="SAM" id="MobiDB-lite"/>
    </source>
</evidence>
<keyword evidence="3" id="KW-1185">Reference proteome</keyword>
<feature type="non-terminal residue" evidence="2">
    <location>
        <position position="1"/>
    </location>
</feature>
<sequence>YFGPPSIPSLIINGIGEGPLPFNTYSGSSIGPLNHINGGGGGGGGGGDPVNTLSSQDLAQLGRKIFDATFDHSNNNSGSGHKNIGREEHGNIPDNTISKVQGSEDVAIVQKKTKSQTAAANLSQTKTEKTKKSKKTSKLAFDSPQQVSSVLAMMEFRVASGQAGHAILFDHNEYSMNFKKQIAKKNINEHNTNSTNSFGHVAKHSYLHDDDSRNKDNGVNEHINGERLYSYHYFCTKYDDAAIKCKAKIIIRACQDYDMNVLSSDSSAHSGISRVTLKGTHNHKSIAP</sequence>
<dbReference type="EMBL" id="ASPP01017960">
    <property type="protein sequence ID" value="ETO16674.1"/>
    <property type="molecule type" value="Genomic_DNA"/>
</dbReference>
<reference evidence="2 3" key="1">
    <citation type="journal article" date="2013" name="Curr. Biol.">
        <title>The Genome of the Foraminiferan Reticulomyxa filosa.</title>
        <authorList>
            <person name="Glockner G."/>
            <person name="Hulsmann N."/>
            <person name="Schleicher M."/>
            <person name="Noegel A.A."/>
            <person name="Eichinger L."/>
            <person name="Gallinger C."/>
            <person name="Pawlowski J."/>
            <person name="Sierra R."/>
            <person name="Euteneuer U."/>
            <person name="Pillet L."/>
            <person name="Moustafa A."/>
            <person name="Platzer M."/>
            <person name="Groth M."/>
            <person name="Szafranski K."/>
            <person name="Schliwa M."/>
        </authorList>
    </citation>
    <scope>NUCLEOTIDE SEQUENCE [LARGE SCALE GENOMIC DNA]</scope>
</reference>
<accession>X6MS49</accession>
<evidence type="ECO:0000313" key="2">
    <source>
        <dbReference type="EMBL" id="ETO16674.1"/>
    </source>
</evidence>
<feature type="region of interest" description="Disordered" evidence="1">
    <location>
        <begin position="119"/>
        <end position="140"/>
    </location>
</feature>
<gene>
    <name evidence="2" type="ORF">RFI_20664</name>
</gene>
<dbReference type="AlphaFoldDB" id="X6MS49"/>
<feature type="region of interest" description="Disordered" evidence="1">
    <location>
        <begin position="70"/>
        <end position="98"/>
    </location>
</feature>
<protein>
    <submittedName>
        <fullName evidence="2">Uncharacterized protein</fullName>
    </submittedName>
</protein>
<name>X6MS49_RETFI</name>
<feature type="compositionally biased region" description="Low complexity" evidence="1">
    <location>
        <begin position="72"/>
        <end position="81"/>
    </location>
</feature>
<evidence type="ECO:0000313" key="3">
    <source>
        <dbReference type="Proteomes" id="UP000023152"/>
    </source>
</evidence>